<dbReference type="EMBL" id="CAJNDS010002276">
    <property type="protein sequence ID" value="CAE7407148.1"/>
    <property type="molecule type" value="Genomic_DNA"/>
</dbReference>
<comment type="caution">
    <text evidence="1">The sequence shown here is derived from an EMBL/GenBank/DDBJ whole genome shotgun (WGS) entry which is preliminary data.</text>
</comment>
<dbReference type="SUPFAM" id="SSF48452">
    <property type="entry name" value="TPR-like"/>
    <property type="match status" value="1"/>
</dbReference>
<dbReference type="Gene3D" id="1.25.40.10">
    <property type="entry name" value="Tetratricopeptide repeat domain"/>
    <property type="match status" value="1"/>
</dbReference>
<proteinExistence type="predicted"/>
<gene>
    <name evidence="1" type="ORF">SNAT2548_LOCUS22151</name>
</gene>
<dbReference type="AlphaFoldDB" id="A0A812QWK3"/>
<accession>A0A812QWK3</accession>
<evidence type="ECO:0000313" key="1">
    <source>
        <dbReference type="EMBL" id="CAE7407148.1"/>
    </source>
</evidence>
<keyword evidence="2" id="KW-1185">Reference proteome</keyword>
<name>A0A812QWK3_9DINO</name>
<dbReference type="Proteomes" id="UP000604046">
    <property type="component" value="Unassembled WGS sequence"/>
</dbReference>
<evidence type="ECO:0000313" key="2">
    <source>
        <dbReference type="Proteomes" id="UP000604046"/>
    </source>
</evidence>
<dbReference type="InterPro" id="IPR011990">
    <property type="entry name" value="TPR-like_helical_dom_sf"/>
</dbReference>
<sequence length="306" mass="33789">MAEDEQPARLTNSPQDRGSLLISLRSANRELQQLRQSRDDTPETRAKEAEILEGIARTHASLSEPLGAVRNALLAAEIRRELQDEVGEATALLLAANQQRNLGEMIDATETAERALQLAKKTGTASQEAEASKALSRILGERGLYDKAPQRPEALQTLEALVAAVKARDGVAAKEAEQKINSYGALVTDKDIADHIVPLISRDPEATTFLREELGWDLEKPYTQKQTGKEVRHLDFYLAHRLTGMGFGPQFKVCAMPVRVTGSYPVTVSVNQLPETEAWQMEMMYRPGFLDSGLQSGFVMAPFFDK</sequence>
<reference evidence="1" key="1">
    <citation type="submission" date="2021-02" db="EMBL/GenBank/DDBJ databases">
        <authorList>
            <person name="Dougan E. K."/>
            <person name="Rhodes N."/>
            <person name="Thang M."/>
            <person name="Chan C."/>
        </authorList>
    </citation>
    <scope>NUCLEOTIDE SEQUENCE</scope>
</reference>
<protein>
    <submittedName>
        <fullName evidence="1">Uncharacterized protein</fullName>
    </submittedName>
</protein>
<organism evidence="1 2">
    <name type="scientific">Symbiodinium natans</name>
    <dbReference type="NCBI Taxonomy" id="878477"/>
    <lineage>
        <taxon>Eukaryota</taxon>
        <taxon>Sar</taxon>
        <taxon>Alveolata</taxon>
        <taxon>Dinophyceae</taxon>
        <taxon>Suessiales</taxon>
        <taxon>Symbiodiniaceae</taxon>
        <taxon>Symbiodinium</taxon>
    </lineage>
</organism>
<dbReference type="OrthoDB" id="414961at2759"/>